<accession>A0A5B7IXJ8</accession>
<dbReference type="Proteomes" id="UP000324222">
    <property type="component" value="Unassembled WGS sequence"/>
</dbReference>
<dbReference type="EMBL" id="VSRR010073931">
    <property type="protein sequence ID" value="MPC87245.1"/>
    <property type="molecule type" value="Genomic_DNA"/>
</dbReference>
<organism evidence="1 2">
    <name type="scientific">Portunus trituberculatus</name>
    <name type="common">Swimming crab</name>
    <name type="synonym">Neptunus trituberculatus</name>
    <dbReference type="NCBI Taxonomy" id="210409"/>
    <lineage>
        <taxon>Eukaryota</taxon>
        <taxon>Metazoa</taxon>
        <taxon>Ecdysozoa</taxon>
        <taxon>Arthropoda</taxon>
        <taxon>Crustacea</taxon>
        <taxon>Multicrustacea</taxon>
        <taxon>Malacostraca</taxon>
        <taxon>Eumalacostraca</taxon>
        <taxon>Eucarida</taxon>
        <taxon>Decapoda</taxon>
        <taxon>Pleocyemata</taxon>
        <taxon>Brachyura</taxon>
        <taxon>Eubrachyura</taxon>
        <taxon>Portunoidea</taxon>
        <taxon>Portunidae</taxon>
        <taxon>Portuninae</taxon>
        <taxon>Portunus</taxon>
    </lineage>
</organism>
<sequence length="43" mass="5363">MNGKIVQGKYELFLQKYNEGVRKYIPIYREEYMSLVQWQIYRS</sequence>
<dbReference type="AlphaFoldDB" id="A0A5B7IXJ8"/>
<keyword evidence="2" id="KW-1185">Reference proteome</keyword>
<protein>
    <submittedName>
        <fullName evidence="1">Uncharacterized protein</fullName>
    </submittedName>
</protein>
<proteinExistence type="predicted"/>
<gene>
    <name evidence="1" type="ORF">E2C01_082102</name>
</gene>
<name>A0A5B7IXJ8_PORTR</name>
<comment type="caution">
    <text evidence="1">The sequence shown here is derived from an EMBL/GenBank/DDBJ whole genome shotgun (WGS) entry which is preliminary data.</text>
</comment>
<reference evidence="1 2" key="1">
    <citation type="submission" date="2019-05" db="EMBL/GenBank/DDBJ databases">
        <title>Another draft genome of Portunus trituberculatus and its Hox gene families provides insights of decapod evolution.</title>
        <authorList>
            <person name="Jeong J.-H."/>
            <person name="Song I."/>
            <person name="Kim S."/>
            <person name="Choi T."/>
            <person name="Kim D."/>
            <person name="Ryu S."/>
            <person name="Kim W."/>
        </authorList>
    </citation>
    <scope>NUCLEOTIDE SEQUENCE [LARGE SCALE GENOMIC DNA]</scope>
    <source>
        <tissue evidence="1">Muscle</tissue>
    </source>
</reference>
<evidence type="ECO:0000313" key="1">
    <source>
        <dbReference type="EMBL" id="MPC87245.1"/>
    </source>
</evidence>
<evidence type="ECO:0000313" key="2">
    <source>
        <dbReference type="Proteomes" id="UP000324222"/>
    </source>
</evidence>